<dbReference type="Proteomes" id="UP001190700">
    <property type="component" value="Unassembled WGS sequence"/>
</dbReference>
<proteinExistence type="predicted"/>
<name>A0AAE0C637_9CHLO</name>
<evidence type="ECO:0000313" key="1">
    <source>
        <dbReference type="EMBL" id="KAK3249106.1"/>
    </source>
</evidence>
<accession>A0AAE0C637</accession>
<organism evidence="1 2">
    <name type="scientific">Cymbomonas tetramitiformis</name>
    <dbReference type="NCBI Taxonomy" id="36881"/>
    <lineage>
        <taxon>Eukaryota</taxon>
        <taxon>Viridiplantae</taxon>
        <taxon>Chlorophyta</taxon>
        <taxon>Pyramimonadophyceae</taxon>
        <taxon>Pyramimonadales</taxon>
        <taxon>Pyramimonadaceae</taxon>
        <taxon>Cymbomonas</taxon>
    </lineage>
</organism>
<keyword evidence="2" id="KW-1185">Reference proteome</keyword>
<evidence type="ECO:0000313" key="2">
    <source>
        <dbReference type="Proteomes" id="UP001190700"/>
    </source>
</evidence>
<sequence length="135" mass="15191">MGWCETLHSFLEPSIPTGLQQAQPGHHINPPALLRGMDWRFSTWVWICDKVKCLMDPRASTDIIASGTVQRIPGWIHKPHEQAIRVRVAAEIVYDANTFVRPRHQAEATKGPYSQKIELRVMPIDMCVAVILGGP</sequence>
<gene>
    <name evidence="1" type="ORF">CYMTET_41456</name>
</gene>
<comment type="caution">
    <text evidence="1">The sequence shown here is derived from an EMBL/GenBank/DDBJ whole genome shotgun (WGS) entry which is preliminary data.</text>
</comment>
<reference evidence="1 2" key="1">
    <citation type="journal article" date="2015" name="Genome Biol. Evol.">
        <title>Comparative Genomics of a Bacterivorous Green Alga Reveals Evolutionary Causalities and Consequences of Phago-Mixotrophic Mode of Nutrition.</title>
        <authorList>
            <person name="Burns J.A."/>
            <person name="Paasch A."/>
            <person name="Narechania A."/>
            <person name="Kim E."/>
        </authorList>
    </citation>
    <scope>NUCLEOTIDE SEQUENCE [LARGE SCALE GENOMIC DNA]</scope>
    <source>
        <strain evidence="1 2">PLY_AMNH</strain>
    </source>
</reference>
<protein>
    <submittedName>
        <fullName evidence="1">Uncharacterized protein</fullName>
    </submittedName>
</protein>
<dbReference type="AlphaFoldDB" id="A0AAE0C637"/>
<dbReference type="EMBL" id="LGRX02027583">
    <property type="protein sequence ID" value="KAK3249106.1"/>
    <property type="molecule type" value="Genomic_DNA"/>
</dbReference>